<organism evidence="1 2">
    <name type="scientific">Pectobacterium brasiliense</name>
    <dbReference type="NCBI Taxonomy" id="180957"/>
    <lineage>
        <taxon>Bacteria</taxon>
        <taxon>Pseudomonadati</taxon>
        <taxon>Pseudomonadota</taxon>
        <taxon>Gammaproteobacteria</taxon>
        <taxon>Enterobacterales</taxon>
        <taxon>Pectobacteriaceae</taxon>
        <taxon>Pectobacterium</taxon>
    </lineage>
</organism>
<dbReference type="EMBL" id="JQOD01000006">
    <property type="protein sequence ID" value="KGA32321.1"/>
    <property type="molecule type" value="Genomic_DNA"/>
</dbReference>
<gene>
    <name evidence="1" type="ORF">KU74_18730</name>
</gene>
<dbReference type="RefSeq" id="WP_039317187.1">
    <property type="nucleotide sequence ID" value="NZ_JQOD01000006.1"/>
</dbReference>
<evidence type="ECO:0000313" key="1">
    <source>
        <dbReference type="EMBL" id="KGA32321.1"/>
    </source>
</evidence>
<dbReference type="Pfam" id="PF11185">
    <property type="entry name" value="DUF2971"/>
    <property type="match status" value="1"/>
</dbReference>
<sequence>MIDLEKYKISEFLNSQVSKISKITHFYKDTDNDFSSIEEGYIWFSDLLNFNDPFEVNIKDGDIDFKVLDESQMVSFLMNNPFVQLCDGRDKVIIPFQLSRDVVERIVDKNFEALQEPLNEIVMNYVRRQQENKFQCFSHDAVNKDIVKSRLMWSHYARGLRGFAVEFEFDPLLDSMFNLNRGYFNGYSLINYTELGFNDYILNVTNNAKPLFVDRMMFTKHIDWEYEQEVRIMVGRNRGYYDSSCISRVIVGQKMIDSNKEKMSEILDKKGLKDKLYVANFDRRDFSIHINKFE</sequence>
<dbReference type="AlphaFoldDB" id="A0A0M2EYZ1"/>
<proteinExistence type="predicted"/>
<dbReference type="OrthoDB" id="4119964at2"/>
<accession>A0A0M2EYZ1</accession>
<evidence type="ECO:0008006" key="3">
    <source>
        <dbReference type="Google" id="ProtNLM"/>
    </source>
</evidence>
<protein>
    <recommendedName>
        <fullName evidence="3">DUF2971 domain-containing protein</fullName>
    </recommendedName>
</protein>
<dbReference type="InterPro" id="IPR021352">
    <property type="entry name" value="DUF2971"/>
</dbReference>
<comment type="caution">
    <text evidence="1">The sequence shown here is derived from an EMBL/GenBank/DDBJ whole genome shotgun (WGS) entry which is preliminary data.</text>
</comment>
<name>A0A0M2EYZ1_9GAMM</name>
<evidence type="ECO:0000313" key="2">
    <source>
        <dbReference type="Proteomes" id="UP000029435"/>
    </source>
</evidence>
<dbReference type="Proteomes" id="UP000029435">
    <property type="component" value="Unassembled WGS sequence"/>
</dbReference>
<reference evidence="1 2" key="1">
    <citation type="submission" date="2014-08" db="EMBL/GenBank/DDBJ databases">
        <title>Genome sequences of NCPPB Pectobacterium isolates.</title>
        <authorList>
            <person name="Glover R.H."/>
            <person name="Sapp M."/>
            <person name="Elphinstone J."/>
        </authorList>
    </citation>
    <scope>NUCLEOTIDE SEQUENCE [LARGE SCALE GENOMIC DNA]</scope>
    <source>
        <strain evidence="1 2">LMG 21372</strain>
    </source>
</reference>